<evidence type="ECO:0000313" key="3">
    <source>
        <dbReference type="RefSeq" id="XP_013417968.1"/>
    </source>
</evidence>
<proteinExistence type="predicted"/>
<gene>
    <name evidence="2 3" type="primary">LOC106179026</name>
</gene>
<dbReference type="KEGG" id="lak:106179026"/>
<dbReference type="Proteomes" id="UP000085678">
    <property type="component" value="Unplaced"/>
</dbReference>
<dbReference type="STRING" id="7574.A0A1S3K5Q5"/>
<dbReference type="OrthoDB" id="6414280at2759"/>
<protein>
    <submittedName>
        <fullName evidence="2 3">Uncharacterized protein LOC106179026</fullName>
    </submittedName>
</protein>
<dbReference type="RefSeq" id="XP_013417968.1">
    <property type="nucleotide sequence ID" value="XM_013562514.1"/>
</dbReference>
<dbReference type="PANTHER" id="PTHR31389:SF4">
    <property type="entry name" value="LD39211P"/>
    <property type="match status" value="1"/>
</dbReference>
<evidence type="ECO:0000313" key="2">
    <source>
        <dbReference type="RefSeq" id="XP_013417967.1"/>
    </source>
</evidence>
<sequence>MTAAAGMIGFMKTKNFFILILSLLTLSATIWLAVNPTPHIRTIVTETHKQISNLKNVQIVREKTLVLDEKYLDLLGFNYSTNNYPAGGVGKEHVLPYLVTAVSSKNTEQVQLLLESKKKFLKKLLKTVVFDLGLGSYDLNKLKLACNFTSSCEIRKFKFDDFPSHVTDLDIKAYKPVCIQIILKQHQAVFWSDANRYFVASTIDGAIKHAQKTGFSAWTLDSKDSTSTLTHPKMFGFFNTKPEDYHFHRMVEANNLILYNTQVIQDQLMLPWVQCALVKDCVAPYGAQATGCSFIYKPRYKYSGCHRYEMSGLNIILGQVFKQNESQYTVDDVMFGTRERYFNLTRTIIKSVSKS</sequence>
<evidence type="ECO:0000313" key="1">
    <source>
        <dbReference type="Proteomes" id="UP000085678"/>
    </source>
</evidence>
<dbReference type="AlphaFoldDB" id="A0A1S3K5Q5"/>
<organism evidence="1 3">
    <name type="scientific">Lingula anatina</name>
    <name type="common">Brachiopod</name>
    <name type="synonym">Lingula unguis</name>
    <dbReference type="NCBI Taxonomy" id="7574"/>
    <lineage>
        <taxon>Eukaryota</taxon>
        <taxon>Metazoa</taxon>
        <taxon>Spiralia</taxon>
        <taxon>Lophotrochozoa</taxon>
        <taxon>Brachiopoda</taxon>
        <taxon>Linguliformea</taxon>
        <taxon>Lingulata</taxon>
        <taxon>Lingulida</taxon>
        <taxon>Linguloidea</taxon>
        <taxon>Lingulidae</taxon>
        <taxon>Lingula</taxon>
    </lineage>
</organism>
<keyword evidence="1" id="KW-1185">Reference proteome</keyword>
<dbReference type="PANTHER" id="PTHR31389">
    <property type="entry name" value="LD39211P"/>
    <property type="match status" value="1"/>
</dbReference>
<reference evidence="2 3" key="1">
    <citation type="submission" date="2025-04" db="UniProtKB">
        <authorList>
            <consortium name="RefSeq"/>
        </authorList>
    </citation>
    <scope>IDENTIFICATION</scope>
    <source>
        <tissue evidence="2 3">Gonads</tissue>
    </source>
</reference>
<name>A0A1S3K5Q5_LINAN</name>
<accession>A0A1S3K5Q5</accession>
<dbReference type="RefSeq" id="XP_013417967.1">
    <property type="nucleotide sequence ID" value="XM_013562513.1"/>
</dbReference>
<dbReference type="GeneID" id="106179026"/>